<evidence type="ECO:0000313" key="2">
    <source>
        <dbReference type="Proteomes" id="UP000478052"/>
    </source>
</evidence>
<protein>
    <recommendedName>
        <fullName evidence="3">Retrotransposon gag domain-containing protein</fullName>
    </recommendedName>
</protein>
<evidence type="ECO:0000313" key="1">
    <source>
        <dbReference type="EMBL" id="KAF0765894.1"/>
    </source>
</evidence>
<dbReference type="EMBL" id="VUJU01001306">
    <property type="protein sequence ID" value="KAF0765894.1"/>
    <property type="molecule type" value="Genomic_DNA"/>
</dbReference>
<evidence type="ECO:0008006" key="3">
    <source>
        <dbReference type="Google" id="ProtNLM"/>
    </source>
</evidence>
<keyword evidence="2" id="KW-1185">Reference proteome</keyword>
<sequence>MLGQIESFMPGDNFCEYAERLEQYFVLNEVKNDKKVAFLLTFIGQDTYSTLKKLVFPDDPVKKMFEELITVLKNHFTPEVNEITERYKFFKENQKSGQPMSEYIVELKARAQKCKFDTFLNQALRDRLVFGVRDNKLRAILLKESKLSFESACSTAINWELA</sequence>
<dbReference type="Proteomes" id="UP000478052">
    <property type="component" value="Unassembled WGS sequence"/>
</dbReference>
<dbReference type="PANTHER" id="PTHR33198:SF19">
    <property type="entry name" value="CCHC-TYPE DOMAIN-CONTAINING PROTEIN"/>
    <property type="match status" value="1"/>
</dbReference>
<accession>A0A6G0Z5Y4</accession>
<dbReference type="AlphaFoldDB" id="A0A6G0Z5Y4"/>
<comment type="caution">
    <text evidence="1">The sequence shown here is derived from an EMBL/GenBank/DDBJ whole genome shotgun (WGS) entry which is preliminary data.</text>
</comment>
<gene>
    <name evidence="1" type="ORF">FWK35_00000636</name>
</gene>
<organism evidence="1 2">
    <name type="scientific">Aphis craccivora</name>
    <name type="common">Cowpea aphid</name>
    <dbReference type="NCBI Taxonomy" id="307492"/>
    <lineage>
        <taxon>Eukaryota</taxon>
        <taxon>Metazoa</taxon>
        <taxon>Ecdysozoa</taxon>
        <taxon>Arthropoda</taxon>
        <taxon>Hexapoda</taxon>
        <taxon>Insecta</taxon>
        <taxon>Pterygota</taxon>
        <taxon>Neoptera</taxon>
        <taxon>Paraneoptera</taxon>
        <taxon>Hemiptera</taxon>
        <taxon>Sternorrhyncha</taxon>
        <taxon>Aphidomorpha</taxon>
        <taxon>Aphidoidea</taxon>
        <taxon>Aphididae</taxon>
        <taxon>Aphidini</taxon>
        <taxon>Aphis</taxon>
        <taxon>Aphis</taxon>
    </lineage>
</organism>
<dbReference type="OrthoDB" id="6595519at2759"/>
<proteinExistence type="predicted"/>
<dbReference type="PANTHER" id="PTHR33198">
    <property type="entry name" value="ANK_REP_REGION DOMAIN-CONTAINING PROTEIN-RELATED"/>
    <property type="match status" value="1"/>
</dbReference>
<reference evidence="1 2" key="1">
    <citation type="submission" date="2019-08" db="EMBL/GenBank/DDBJ databases">
        <title>Whole genome of Aphis craccivora.</title>
        <authorList>
            <person name="Voronova N.V."/>
            <person name="Shulinski R.S."/>
            <person name="Bandarenka Y.V."/>
            <person name="Zhorov D.G."/>
            <person name="Warner D."/>
        </authorList>
    </citation>
    <scope>NUCLEOTIDE SEQUENCE [LARGE SCALE GENOMIC DNA]</scope>
    <source>
        <strain evidence="1">180601</strain>
        <tissue evidence="1">Whole Body</tissue>
    </source>
</reference>
<name>A0A6G0Z5Y4_APHCR</name>